<protein>
    <submittedName>
        <fullName evidence="1">Uncharacterized protein</fullName>
    </submittedName>
</protein>
<comment type="caution">
    <text evidence="1">The sequence shown here is derived from an EMBL/GenBank/DDBJ whole genome shotgun (WGS) entry which is preliminary data.</text>
</comment>
<dbReference type="EMBL" id="PDCK01000043">
    <property type="protein sequence ID" value="PRQ28595.1"/>
    <property type="molecule type" value="Genomic_DNA"/>
</dbReference>
<reference evidence="1 2" key="1">
    <citation type="journal article" date="2018" name="Nat. Genet.">
        <title>The Rosa genome provides new insights in the design of modern roses.</title>
        <authorList>
            <person name="Bendahmane M."/>
        </authorList>
    </citation>
    <scope>NUCLEOTIDE SEQUENCE [LARGE SCALE GENOMIC DNA]</scope>
    <source>
        <strain evidence="2">cv. Old Blush</strain>
    </source>
</reference>
<sequence length="99" mass="11444">MDPPLINDASFLAMNPTGYSLAEIWPFGGEPGRLEESTISNWFVIVCANLVLEFGKWIVKTNLPKEPKKKLEEELGNLRFRPLNLIFWFRPCCWRGCRS</sequence>
<dbReference type="AlphaFoldDB" id="A0A2P6Q329"/>
<evidence type="ECO:0000313" key="1">
    <source>
        <dbReference type="EMBL" id="PRQ28595.1"/>
    </source>
</evidence>
<gene>
    <name evidence="1" type="ORF">RchiOBHm_Chr5g0004721</name>
</gene>
<proteinExistence type="predicted"/>
<accession>A0A2P6Q329</accession>
<organism evidence="1 2">
    <name type="scientific">Rosa chinensis</name>
    <name type="common">China rose</name>
    <dbReference type="NCBI Taxonomy" id="74649"/>
    <lineage>
        <taxon>Eukaryota</taxon>
        <taxon>Viridiplantae</taxon>
        <taxon>Streptophyta</taxon>
        <taxon>Embryophyta</taxon>
        <taxon>Tracheophyta</taxon>
        <taxon>Spermatophyta</taxon>
        <taxon>Magnoliopsida</taxon>
        <taxon>eudicotyledons</taxon>
        <taxon>Gunneridae</taxon>
        <taxon>Pentapetalae</taxon>
        <taxon>rosids</taxon>
        <taxon>fabids</taxon>
        <taxon>Rosales</taxon>
        <taxon>Rosaceae</taxon>
        <taxon>Rosoideae</taxon>
        <taxon>Rosoideae incertae sedis</taxon>
        <taxon>Rosa</taxon>
    </lineage>
</organism>
<name>A0A2P6Q329_ROSCH</name>
<keyword evidence="2" id="KW-1185">Reference proteome</keyword>
<evidence type="ECO:0000313" key="2">
    <source>
        <dbReference type="Proteomes" id="UP000238479"/>
    </source>
</evidence>
<dbReference type="Proteomes" id="UP000238479">
    <property type="component" value="Chromosome 5"/>
</dbReference>
<dbReference type="Gramene" id="PRQ28595">
    <property type="protein sequence ID" value="PRQ28595"/>
    <property type="gene ID" value="RchiOBHm_Chr5g0004721"/>
</dbReference>